<sequence>MRPFLLVLGPLRLGASWSRETSTHYSEEDNRALIEENARLRGRCATFENPSVTFAEIPPPQTVALHCTFSCPKIPCFKSIRPRALVLRFKTFPTYPDTMEHSVHDNDDSASVFHTLPNLENHQHYDRKLKRWMDSLDSPEQEAFHKLKLGNVASLFDVKINGHLVKALLGCWSPEFHVFRLGAFELSPTLEEYGRLLSVPFDQDKIVLPTYRASWKTKASSFLGTTSLRGNPSWISTPSFVGPPGSWPQYRYRALALAVVGHVLFPLSFNYIDMQILEVAEQIMTGHSFIPMLLAETFRALDRCVQKKGGFFRGCISLLQIWIFEHLNFCNPLATPAFMRQDLIKSHCSFSNIPPFLDSPEMWYDQLIMLAPDMLVWKCSWLHVVEIISGISGRHHLILIGLRGSSHYFPNRVVRQFGRTQGIPVIEAIKDVVDFGPSSEKLLSRLLVGWKSRVKSTFGDDQESLVTGEYVRWLTNFCLPYVSPPHPCVGEKRKEPMNTVLIEDQPNYKELEERITSLLAENAGLKAEVAKIGIEAVAYQDCIQDLKTQVDVLETMNEKFQYFKNPIGRKKSTSQEVILKLNAELARLRHKLKGQGSGSSDSD</sequence>
<reference evidence="3 4" key="1">
    <citation type="submission" date="2020-04" db="EMBL/GenBank/DDBJ databases">
        <title>Plant Genome Project.</title>
        <authorList>
            <person name="Zhang R.-G."/>
        </authorList>
    </citation>
    <scope>NUCLEOTIDE SEQUENCE [LARGE SCALE GENOMIC DNA]</scope>
    <source>
        <strain evidence="3">YNK0</strain>
        <tissue evidence="3">Leaf</tissue>
    </source>
</reference>
<evidence type="ECO:0000256" key="1">
    <source>
        <dbReference type="SAM" id="SignalP"/>
    </source>
</evidence>
<comment type="caution">
    <text evidence="3">The sequence shown here is derived from an EMBL/GenBank/DDBJ whole genome shotgun (WGS) entry which is preliminary data.</text>
</comment>
<dbReference type="OrthoDB" id="976209at2759"/>
<evidence type="ECO:0000259" key="2">
    <source>
        <dbReference type="Pfam" id="PF10536"/>
    </source>
</evidence>
<keyword evidence="1" id="KW-0732">Signal</keyword>
<feature type="domain" description="Aminotransferase-like plant mobile" evidence="2">
    <location>
        <begin position="154"/>
        <end position="473"/>
    </location>
</feature>
<dbReference type="Pfam" id="PF10536">
    <property type="entry name" value="PMD"/>
    <property type="match status" value="1"/>
</dbReference>
<dbReference type="OMA" id="IFYRCES"/>
<accession>A0A834YP49</accession>
<organism evidence="3 4">
    <name type="scientific">Tetracentron sinense</name>
    <name type="common">Spur-leaf</name>
    <dbReference type="NCBI Taxonomy" id="13715"/>
    <lineage>
        <taxon>Eukaryota</taxon>
        <taxon>Viridiplantae</taxon>
        <taxon>Streptophyta</taxon>
        <taxon>Embryophyta</taxon>
        <taxon>Tracheophyta</taxon>
        <taxon>Spermatophyta</taxon>
        <taxon>Magnoliopsida</taxon>
        <taxon>Trochodendrales</taxon>
        <taxon>Trochodendraceae</taxon>
        <taxon>Tetracentron</taxon>
    </lineage>
</organism>
<dbReference type="Proteomes" id="UP000655225">
    <property type="component" value="Unassembled WGS sequence"/>
</dbReference>
<dbReference type="PANTHER" id="PTHR48200">
    <property type="entry name" value="PROTEIN, PUTATIVE-RELATED"/>
    <property type="match status" value="1"/>
</dbReference>
<feature type="signal peptide" evidence="1">
    <location>
        <begin position="1"/>
        <end position="18"/>
    </location>
</feature>
<evidence type="ECO:0000313" key="4">
    <source>
        <dbReference type="Proteomes" id="UP000655225"/>
    </source>
</evidence>
<dbReference type="EMBL" id="JABCRI010000015">
    <property type="protein sequence ID" value="KAF8392864.1"/>
    <property type="molecule type" value="Genomic_DNA"/>
</dbReference>
<evidence type="ECO:0000313" key="3">
    <source>
        <dbReference type="EMBL" id="KAF8392864.1"/>
    </source>
</evidence>
<name>A0A834YP49_TETSI</name>
<keyword evidence="4" id="KW-1185">Reference proteome</keyword>
<gene>
    <name evidence="3" type="ORF">HHK36_021103</name>
</gene>
<dbReference type="InterPro" id="IPR019557">
    <property type="entry name" value="AminoTfrase-like_pln_mobile"/>
</dbReference>
<dbReference type="PANTHER" id="PTHR48200:SF1">
    <property type="entry name" value="AMINOTRANSFERASE-LIKE PLANT MOBILE DOMAIN-CONTAINING PROTEIN"/>
    <property type="match status" value="1"/>
</dbReference>
<feature type="chain" id="PRO_5032846175" description="Aminotransferase-like plant mobile domain-containing protein" evidence="1">
    <location>
        <begin position="19"/>
        <end position="603"/>
    </location>
</feature>
<dbReference type="AlphaFoldDB" id="A0A834YP49"/>
<proteinExistence type="predicted"/>
<protein>
    <recommendedName>
        <fullName evidence="2">Aminotransferase-like plant mobile domain-containing protein</fullName>
    </recommendedName>
</protein>